<evidence type="ECO:0000313" key="1">
    <source>
        <dbReference type="EMBL" id="GAB36324.1"/>
    </source>
</evidence>
<accession>H5TS66</accession>
<dbReference type="EMBL" id="BAFB01000207">
    <property type="protein sequence ID" value="GAB36324.1"/>
    <property type="molecule type" value="Genomic_DNA"/>
</dbReference>
<dbReference type="Proteomes" id="UP000005038">
    <property type="component" value="Unassembled WGS sequence"/>
</dbReference>
<organism evidence="1 2">
    <name type="scientific">Gordonia otitidis (strain DSM 44809 / CCUG 52243 / JCM 12355 / NBRC 100426 / IFM 10032)</name>
    <dbReference type="NCBI Taxonomy" id="1108044"/>
    <lineage>
        <taxon>Bacteria</taxon>
        <taxon>Bacillati</taxon>
        <taxon>Actinomycetota</taxon>
        <taxon>Actinomycetes</taxon>
        <taxon>Mycobacteriales</taxon>
        <taxon>Gordoniaceae</taxon>
        <taxon>Gordonia</taxon>
    </lineage>
</organism>
<keyword evidence="2" id="KW-1185">Reference proteome</keyword>
<evidence type="ECO:0000313" key="2">
    <source>
        <dbReference type="Proteomes" id="UP000005038"/>
    </source>
</evidence>
<reference evidence="1" key="1">
    <citation type="submission" date="2012-02" db="EMBL/GenBank/DDBJ databases">
        <title>Whole genome shotgun sequence of Gordonia otitidis NBRC 100426.</title>
        <authorList>
            <person name="Yoshida I."/>
            <person name="Hosoyama A."/>
            <person name="Tsuchikane K."/>
            <person name="Katsumata H."/>
            <person name="Yamazaki S."/>
            <person name="Fujita N."/>
        </authorList>
    </citation>
    <scope>NUCLEOTIDE SEQUENCE [LARGE SCALE GENOMIC DNA]</scope>
    <source>
        <strain evidence="1">NBRC 100426</strain>
    </source>
</reference>
<comment type="caution">
    <text evidence="1">The sequence shown here is derived from an EMBL/GenBank/DDBJ whole genome shotgun (WGS) entry which is preliminary data.</text>
</comment>
<proteinExistence type="predicted"/>
<dbReference type="AlphaFoldDB" id="H5TS66"/>
<name>H5TS66_GORO1</name>
<protein>
    <submittedName>
        <fullName evidence="1">Uncharacterized protein</fullName>
    </submittedName>
</protein>
<dbReference type="STRING" id="1108044.GOOTI_207_00090"/>
<sequence length="135" mass="14912">MARAVSRYYPSRDEIGQHHQMQGVSNRFDRQLNAHWLDVTCSCDVVMSVPADGGDVDVVQAHARHIHAVWLAANTIDNPTDLEVLPDSTIIDDSGAVGVRMGGLWYFVGVAEPFEPNLPVTLVRWGDGSFDSDDY</sequence>
<gene>
    <name evidence="1" type="ORF">GOOTI_207_00090</name>
</gene>